<dbReference type="OrthoDB" id="10251829at2759"/>
<evidence type="ECO:0000256" key="1">
    <source>
        <dbReference type="ARBA" id="ARBA00022741"/>
    </source>
</evidence>
<gene>
    <name evidence="4" type="ORF">GMRT_11674</name>
</gene>
<dbReference type="InterPro" id="IPR000719">
    <property type="entry name" value="Prot_kinase_dom"/>
</dbReference>
<dbReference type="PROSITE" id="PS50011">
    <property type="entry name" value="PROTEIN_KINASE_DOM"/>
    <property type="match status" value="1"/>
</dbReference>
<dbReference type="SUPFAM" id="SSF56112">
    <property type="entry name" value="Protein kinase-like (PK-like)"/>
    <property type="match status" value="1"/>
</dbReference>
<dbReference type="AlphaFoldDB" id="A0A4Z1SUF3"/>
<keyword evidence="5" id="KW-1185">Reference proteome</keyword>
<protein>
    <submittedName>
        <fullName evidence="4">Kinase</fullName>
    </submittedName>
</protein>
<evidence type="ECO:0000313" key="5">
    <source>
        <dbReference type="Proteomes" id="UP000315496"/>
    </source>
</evidence>
<dbReference type="GO" id="GO:0005524">
    <property type="term" value="F:ATP binding"/>
    <property type="evidence" value="ECO:0007669"/>
    <property type="project" value="UniProtKB-KW"/>
</dbReference>
<keyword evidence="2" id="KW-0067">ATP-binding</keyword>
<sequence>MLGLCDRYHADGDVVASLLHAPGRVCFIVTQEALMVMDLETHMLKVTHPFPFTTSGPNHRAFDVVTQKPIELTGHIVSAHLYLVGELINLVCVMSGGLCFHMEGGSIIHTERLAREAFAGVDLVYGGEPIILVATSDGLLLVHLKTLSILGKLPLPSFRAVPIQLTAMQTRVALIYDDLSCSVLDIVDWNMSTIVGEVRLASLQEESGVITTILQPTLLSLPEYPSYQLLFYLEVRYTTGATSTMPGEVSLTLRGFRLDSQGGTPITMTTLSEFSEVFRQQPYALPTDIVSYFITPTSLITHLVDDSMRYYHLSYDPSHNHLTLVTGQTFQPISRFIRSILRDRKYVQDEVGRILTLSERKGVEVWLGKLQNDLLNRVPILSRTHLGPCTRGDHLLLSVIQGATVFYLPQEYFITRKMIGNRKDNRTASDSPSILVMTTPFQPPNTNFDLKIKVQRGEREKYKELMKEFLLEKSTMEMELKEKEAILERAVEAYQDPILLSNYEDAQRTAATLTLLEAFQTERRILELRAFDHGVAAVMSSICELFHPATVIGTRFIIYPVHKKLFRSYGFTTNPHTLSWGTLLPAWDLRMNQTVAAKHLPATLSGRQFLRVYRQLKHRYILTFVGCGFTGTNSFYVVTEAPPKHRLTALFNKRDQEVQQLFSTEHSIKIFIHSLVKAIAFICSGENRLIHRELRPSQIWIKVNKMGEPMAKVFHIGFMAPLTAKEPVEHNTIWASPEVVCGGVSSNSDVWSIGTITFRLLEAYWLNSRGLDTGELEKLFVPTYEGNAFGQASLCNTNATTIQQMARFCTDKYETNVTGNVAPYRSMDECIEASIRSKVSNTMRPAYLACQNVLPWIQKPQQAGFPIGTCVTVQDVFKEAMNTNACSAEAISFIKACWTFDVDRRSTAMDLLSHSWFTGL</sequence>
<keyword evidence="4" id="KW-0418">Kinase</keyword>
<dbReference type="Pfam" id="PF00069">
    <property type="entry name" value="Pkinase"/>
    <property type="match status" value="1"/>
</dbReference>
<dbReference type="Gene3D" id="1.10.510.10">
    <property type="entry name" value="Transferase(Phosphotransferase) domain 1"/>
    <property type="match status" value="1"/>
</dbReference>
<dbReference type="GO" id="GO:0004672">
    <property type="term" value="F:protein kinase activity"/>
    <property type="evidence" value="ECO:0007669"/>
    <property type="project" value="InterPro"/>
</dbReference>
<dbReference type="PANTHER" id="PTHR24055">
    <property type="entry name" value="MITOGEN-ACTIVATED PROTEIN KINASE"/>
    <property type="match status" value="1"/>
</dbReference>
<dbReference type="SMART" id="SM00220">
    <property type="entry name" value="S_TKc"/>
    <property type="match status" value="1"/>
</dbReference>
<organism evidence="4 5">
    <name type="scientific">Giardia muris</name>
    <dbReference type="NCBI Taxonomy" id="5742"/>
    <lineage>
        <taxon>Eukaryota</taxon>
        <taxon>Metamonada</taxon>
        <taxon>Diplomonadida</taxon>
        <taxon>Hexamitidae</taxon>
        <taxon>Giardiinae</taxon>
        <taxon>Giardia</taxon>
    </lineage>
</organism>
<comment type="caution">
    <text evidence="4">The sequence shown here is derived from an EMBL/GenBank/DDBJ whole genome shotgun (WGS) entry which is preliminary data.</text>
</comment>
<keyword evidence="1" id="KW-0547">Nucleotide-binding</keyword>
<proteinExistence type="predicted"/>
<dbReference type="EMBL" id="VDLU01000001">
    <property type="protein sequence ID" value="TNJ29532.1"/>
    <property type="molecule type" value="Genomic_DNA"/>
</dbReference>
<reference evidence="4 5" key="1">
    <citation type="submission" date="2019-05" db="EMBL/GenBank/DDBJ databases">
        <title>The compact genome of Giardia muris reveals important steps in the evolution of intestinal protozoan parasites.</title>
        <authorList>
            <person name="Xu F."/>
            <person name="Jimenez-Gonzalez A."/>
            <person name="Einarsson E."/>
            <person name="Astvaldsson A."/>
            <person name="Peirasmaki D."/>
            <person name="Eckmann L."/>
            <person name="Andersson J.O."/>
            <person name="Svard S.G."/>
            <person name="Jerlstrom-Hultqvist J."/>
        </authorList>
    </citation>
    <scope>NUCLEOTIDE SEQUENCE [LARGE SCALE GENOMIC DNA]</scope>
    <source>
        <strain evidence="4 5">Roberts-Thomson</strain>
    </source>
</reference>
<dbReference type="InterPro" id="IPR011009">
    <property type="entry name" value="Kinase-like_dom_sf"/>
</dbReference>
<name>A0A4Z1SUF3_GIAMU</name>
<accession>A0A4Z1SUF3</accession>
<evidence type="ECO:0000313" key="4">
    <source>
        <dbReference type="EMBL" id="TNJ29532.1"/>
    </source>
</evidence>
<dbReference type="InterPro" id="IPR050117">
    <property type="entry name" value="MAPK"/>
</dbReference>
<dbReference type="Proteomes" id="UP000315496">
    <property type="component" value="Chromosome 1"/>
</dbReference>
<dbReference type="VEuPathDB" id="GiardiaDB:GMRT_11674"/>
<evidence type="ECO:0000259" key="3">
    <source>
        <dbReference type="PROSITE" id="PS50011"/>
    </source>
</evidence>
<feature type="domain" description="Protein kinase" evidence="3">
    <location>
        <begin position="569"/>
        <end position="917"/>
    </location>
</feature>
<evidence type="ECO:0000256" key="2">
    <source>
        <dbReference type="ARBA" id="ARBA00022840"/>
    </source>
</evidence>
<keyword evidence="4" id="KW-0808">Transferase</keyword>